<dbReference type="PANTHER" id="PTHR43247">
    <property type="entry name" value="PHOSPHOSERINE AMINOTRANSFERASE"/>
    <property type="match status" value="1"/>
</dbReference>
<dbReference type="PIRSF" id="PIRSF000525">
    <property type="entry name" value="SerC"/>
    <property type="match status" value="1"/>
</dbReference>
<feature type="binding site" evidence="11">
    <location>
        <position position="167"/>
    </location>
    <ligand>
        <name>pyridoxal 5'-phosphate</name>
        <dbReference type="ChEBI" id="CHEBI:597326"/>
    </ligand>
</feature>
<keyword evidence="7 11" id="KW-0663">Pyridoxal phosphate</keyword>
<comment type="similarity">
    <text evidence="3 11">Belongs to the class-V pyridoxal-phosphate-dependent aminotransferase family. SerC subfamily.</text>
</comment>
<evidence type="ECO:0000259" key="12">
    <source>
        <dbReference type="Pfam" id="PF00266"/>
    </source>
</evidence>
<dbReference type="AlphaFoldDB" id="A0A0V8GKJ2"/>
<dbReference type="GO" id="GO:0005737">
    <property type="term" value="C:cytoplasm"/>
    <property type="evidence" value="ECO:0007669"/>
    <property type="project" value="UniProtKB-SubCell"/>
</dbReference>
<dbReference type="OrthoDB" id="9809412at2"/>
<comment type="caution">
    <text evidence="13">The sequence shown here is derived from an EMBL/GenBank/DDBJ whole genome shotgun (WGS) entry which is preliminary data.</text>
</comment>
<dbReference type="GO" id="GO:0004648">
    <property type="term" value="F:O-phospho-L-serine:2-oxoglutarate aminotransferase activity"/>
    <property type="evidence" value="ECO:0007669"/>
    <property type="project" value="UniProtKB-UniRule"/>
</dbReference>
<dbReference type="InterPro" id="IPR020578">
    <property type="entry name" value="Aminotrans_V_PyrdxlP_BS"/>
</dbReference>
<proteinExistence type="inferred from homology"/>
<dbReference type="EMBL" id="LNQL01000001">
    <property type="protein sequence ID" value="KSU50819.1"/>
    <property type="molecule type" value="Genomic_DNA"/>
</dbReference>
<comment type="cofactor">
    <cofactor evidence="11">
        <name>pyridoxal 5'-phosphate</name>
        <dbReference type="ChEBI" id="CHEBI:597326"/>
    </cofactor>
    <text evidence="11">Binds 1 pyridoxal phosphate per subunit.</text>
</comment>
<name>A0A0V8GKJ2_9BACL</name>
<dbReference type="Proteomes" id="UP000053797">
    <property type="component" value="Unassembled WGS sequence"/>
</dbReference>
<dbReference type="InterPro" id="IPR015422">
    <property type="entry name" value="PyrdxlP-dep_Trfase_small"/>
</dbReference>
<keyword evidence="5 11" id="KW-0028">Amino-acid biosynthesis</keyword>
<evidence type="ECO:0000256" key="6">
    <source>
        <dbReference type="ARBA" id="ARBA00022679"/>
    </source>
</evidence>
<dbReference type="PANTHER" id="PTHR43247:SF1">
    <property type="entry name" value="PHOSPHOSERINE AMINOTRANSFERASE"/>
    <property type="match status" value="1"/>
</dbReference>
<dbReference type="InterPro" id="IPR015421">
    <property type="entry name" value="PyrdxlP-dep_Trfase_major"/>
</dbReference>
<dbReference type="InterPro" id="IPR015424">
    <property type="entry name" value="PyrdxlP-dep_Trfase"/>
</dbReference>
<gene>
    <name evidence="11" type="primary">serC</name>
    <name evidence="13" type="ORF">AS033_05420</name>
</gene>
<keyword evidence="8 11" id="KW-0718">Serine biosynthesis</keyword>
<evidence type="ECO:0000256" key="3">
    <source>
        <dbReference type="ARBA" id="ARBA00006904"/>
    </source>
</evidence>
<keyword evidence="4 11" id="KW-0032">Aminotransferase</keyword>
<protein>
    <recommendedName>
        <fullName evidence="11">Phosphoserine aminotransferase</fullName>
        <ecNumber evidence="11">2.6.1.52</ecNumber>
    </recommendedName>
    <alternativeName>
        <fullName evidence="11">Phosphohydroxythreonine aminotransferase</fullName>
        <shortName evidence="11">PSAT</shortName>
    </alternativeName>
</protein>
<feature type="binding site" evidence="11">
    <location>
        <position position="41"/>
    </location>
    <ligand>
        <name>L-glutamate</name>
        <dbReference type="ChEBI" id="CHEBI:29985"/>
    </ligand>
</feature>
<organism evidence="13 14">
    <name type="scientific">Exiguobacterium indicum</name>
    <dbReference type="NCBI Taxonomy" id="296995"/>
    <lineage>
        <taxon>Bacteria</taxon>
        <taxon>Bacillati</taxon>
        <taxon>Bacillota</taxon>
        <taxon>Bacilli</taxon>
        <taxon>Bacillales</taxon>
        <taxon>Bacillales Family XII. Incertae Sedis</taxon>
        <taxon>Exiguobacterium</taxon>
    </lineage>
</organism>
<dbReference type="GO" id="GO:0006564">
    <property type="term" value="P:L-serine biosynthetic process"/>
    <property type="evidence" value="ECO:0007669"/>
    <property type="project" value="UniProtKB-UniRule"/>
</dbReference>
<evidence type="ECO:0000256" key="11">
    <source>
        <dbReference type="HAMAP-Rule" id="MF_00160"/>
    </source>
</evidence>
<dbReference type="Pfam" id="PF00266">
    <property type="entry name" value="Aminotran_5"/>
    <property type="match status" value="1"/>
</dbReference>
<accession>A0A0V8GKJ2</accession>
<dbReference type="GO" id="GO:0030170">
    <property type="term" value="F:pyridoxal phosphate binding"/>
    <property type="evidence" value="ECO:0007669"/>
    <property type="project" value="UniProtKB-UniRule"/>
</dbReference>
<comment type="catalytic activity">
    <reaction evidence="9 11">
        <text>4-(phosphooxy)-L-threonine + 2-oxoglutarate = (R)-3-hydroxy-2-oxo-4-phosphooxybutanoate + L-glutamate</text>
        <dbReference type="Rhea" id="RHEA:16573"/>
        <dbReference type="ChEBI" id="CHEBI:16810"/>
        <dbReference type="ChEBI" id="CHEBI:29985"/>
        <dbReference type="ChEBI" id="CHEBI:58452"/>
        <dbReference type="ChEBI" id="CHEBI:58538"/>
        <dbReference type="EC" id="2.6.1.52"/>
    </reaction>
</comment>
<evidence type="ECO:0000313" key="14">
    <source>
        <dbReference type="Proteomes" id="UP000053797"/>
    </source>
</evidence>
<dbReference type="EC" id="2.6.1.52" evidence="11"/>
<dbReference type="InterPro" id="IPR022278">
    <property type="entry name" value="Pser_aminoTfrase"/>
</dbReference>
<dbReference type="HAMAP" id="MF_00160">
    <property type="entry name" value="SerC_aminotrans_5"/>
    <property type="match status" value="1"/>
</dbReference>
<dbReference type="FunFam" id="3.40.640.10:FF:000010">
    <property type="entry name" value="Phosphoserine aminotransferase"/>
    <property type="match status" value="1"/>
</dbReference>
<comment type="caution">
    <text evidence="11">Lacks conserved residue(s) required for the propagation of feature annotation.</text>
</comment>
<feature type="binding site" evidence="11">
    <location>
        <position position="101"/>
    </location>
    <ligand>
        <name>pyridoxal 5'-phosphate</name>
        <dbReference type="ChEBI" id="CHEBI:597326"/>
    </ligand>
</feature>
<dbReference type="PROSITE" id="PS00595">
    <property type="entry name" value="AA_TRANSFER_CLASS_5"/>
    <property type="match status" value="1"/>
</dbReference>
<comment type="catalytic activity">
    <reaction evidence="10 11">
        <text>O-phospho-L-serine + 2-oxoglutarate = 3-phosphooxypyruvate + L-glutamate</text>
        <dbReference type="Rhea" id="RHEA:14329"/>
        <dbReference type="ChEBI" id="CHEBI:16810"/>
        <dbReference type="ChEBI" id="CHEBI:18110"/>
        <dbReference type="ChEBI" id="CHEBI:29985"/>
        <dbReference type="ChEBI" id="CHEBI:57524"/>
        <dbReference type="EC" id="2.6.1.52"/>
    </reaction>
</comment>
<evidence type="ECO:0000256" key="8">
    <source>
        <dbReference type="ARBA" id="ARBA00023299"/>
    </source>
</evidence>
<feature type="modified residue" description="N6-(pyridoxal phosphate)lysine" evidence="11">
    <location>
        <position position="191"/>
    </location>
</feature>
<evidence type="ECO:0000256" key="10">
    <source>
        <dbReference type="ARBA" id="ARBA00049007"/>
    </source>
</evidence>
<evidence type="ECO:0000256" key="4">
    <source>
        <dbReference type="ARBA" id="ARBA00022576"/>
    </source>
</evidence>
<sequence length="354" mass="39005">MTVYNFSAGPAVLPAPVLLKAQSELLDYENSGQSVLEMSHRSPIFESIREAAEQSLRRLMSIPDSYSVLFLQGGATLQFAMLPQNLATKTGRIDFIDTGGWSTKAIADAKLYATVNVLASSADHGYRFIPEGPFTSTADYLHITWNNTLEGTTYQTPPHVDVPLVADVSSSILSEPLPIESFDVLYAGAQKNLGVAGLTVVIVKNELLDRVPDTIGAYLRYDIHAKQRSLYNTPPTFSLYMTKLVLDWIEETGLEAIAARNVSQAHMLYEAIDQSDLFHNHVAVKDRSRMNIPFSTGSESKDAAFLNFAARHDLINLAGHRSIGGMRASLYNAMPTEGVTALIHIMHRFEQGER</sequence>
<evidence type="ECO:0000256" key="5">
    <source>
        <dbReference type="ARBA" id="ARBA00022605"/>
    </source>
</evidence>
<evidence type="ECO:0000256" key="2">
    <source>
        <dbReference type="ARBA" id="ARBA00005099"/>
    </source>
</evidence>
<dbReference type="SUPFAM" id="SSF53383">
    <property type="entry name" value="PLP-dependent transferases"/>
    <property type="match status" value="1"/>
</dbReference>
<dbReference type="UniPathway" id="UPA00135">
    <property type="reaction ID" value="UER00197"/>
</dbReference>
<keyword evidence="6 11" id="KW-0808">Transferase</keyword>
<reference evidence="13 14" key="1">
    <citation type="journal article" date="2015" name="Int. J. Syst. Evol. Microbiol.">
        <title>Exiguobacterium enclense sp. nov., isolated from sediment.</title>
        <authorList>
            <person name="Dastager S.G."/>
            <person name="Mawlankar R."/>
            <person name="Sonalkar V.V."/>
            <person name="Thorat M.N."/>
            <person name="Mual P."/>
            <person name="Verma A."/>
            <person name="Krishnamurthi S."/>
            <person name="Tang S.K."/>
            <person name="Li W.J."/>
        </authorList>
    </citation>
    <scope>NUCLEOTIDE SEQUENCE [LARGE SCALE GENOMIC DNA]</scope>
    <source>
        <strain evidence="13 14">NIO-1109</strain>
    </source>
</reference>
<evidence type="ECO:0000256" key="9">
    <source>
        <dbReference type="ARBA" id="ARBA00047630"/>
    </source>
</evidence>
<comment type="pathway">
    <text evidence="2 11">Amino-acid biosynthesis; L-serine biosynthesis; L-serine from 3-phospho-D-glycerate: step 2/3.</text>
</comment>
<feature type="binding site" evidence="11">
    <location>
        <begin position="75"/>
        <end position="76"/>
    </location>
    <ligand>
        <name>pyridoxal 5'-phosphate</name>
        <dbReference type="ChEBI" id="CHEBI:597326"/>
    </ligand>
</feature>
<feature type="binding site" evidence="11">
    <location>
        <position position="190"/>
    </location>
    <ligand>
        <name>pyridoxal 5'-phosphate</name>
        <dbReference type="ChEBI" id="CHEBI:597326"/>
    </ligand>
</feature>
<comment type="function">
    <text evidence="1 11">Catalyzes the reversible conversion of 3-phosphohydroxypyruvate to phosphoserine and of 3-hydroxy-2-oxo-4-phosphonooxybutanoate to phosphohydroxythreonine.</text>
</comment>
<dbReference type="RefSeq" id="WP_058264868.1">
    <property type="nucleotide sequence ID" value="NZ_FMYN01000001.1"/>
</dbReference>
<feature type="binding site" evidence="11">
    <location>
        <position position="148"/>
    </location>
    <ligand>
        <name>pyridoxal 5'-phosphate</name>
        <dbReference type="ChEBI" id="CHEBI:597326"/>
    </ligand>
</feature>
<dbReference type="Gene3D" id="3.40.640.10">
    <property type="entry name" value="Type I PLP-dependent aspartate aminotransferase-like (Major domain)"/>
    <property type="match status" value="1"/>
</dbReference>
<dbReference type="InterPro" id="IPR000192">
    <property type="entry name" value="Aminotrans_V_dom"/>
</dbReference>
<evidence type="ECO:0000256" key="1">
    <source>
        <dbReference type="ARBA" id="ARBA00003483"/>
    </source>
</evidence>
<evidence type="ECO:0000313" key="13">
    <source>
        <dbReference type="EMBL" id="KSU50819.1"/>
    </source>
</evidence>
<comment type="subcellular location">
    <subcellularLocation>
        <location evidence="11">Cytoplasm</location>
    </subcellularLocation>
</comment>
<feature type="domain" description="Aminotransferase class V" evidence="12">
    <location>
        <begin position="3"/>
        <end position="342"/>
    </location>
</feature>
<dbReference type="Gene3D" id="3.90.1150.10">
    <property type="entry name" value="Aspartate Aminotransferase, domain 1"/>
    <property type="match status" value="1"/>
</dbReference>
<comment type="subunit">
    <text evidence="11">Homodimer.</text>
</comment>
<keyword evidence="11" id="KW-0963">Cytoplasm</keyword>
<dbReference type="FunFam" id="3.90.1150.10:FF:000006">
    <property type="entry name" value="Phosphoserine aminotransferase"/>
    <property type="match status" value="1"/>
</dbReference>
<evidence type="ECO:0000256" key="7">
    <source>
        <dbReference type="ARBA" id="ARBA00022898"/>
    </source>
</evidence>
<feature type="binding site" evidence="11">
    <location>
        <begin position="232"/>
        <end position="233"/>
    </location>
    <ligand>
        <name>pyridoxal 5'-phosphate</name>
        <dbReference type="ChEBI" id="CHEBI:597326"/>
    </ligand>
</feature>
<dbReference type="NCBIfam" id="NF003764">
    <property type="entry name" value="PRK05355.1"/>
    <property type="match status" value="1"/>
</dbReference>